<dbReference type="KEGG" id="xce:Xcel_0870"/>
<feature type="compositionally biased region" description="Pro residues" evidence="1">
    <location>
        <begin position="837"/>
        <end position="854"/>
    </location>
</feature>
<dbReference type="Proteomes" id="UP000002255">
    <property type="component" value="Chromosome"/>
</dbReference>
<organism evidence="2 3">
    <name type="scientific">Xylanimonas cellulosilytica (strain DSM 15894 / JCM 12276 / CECT 5975 / KCTC 9989 / LMG 20990 / NBRC 107835 / XIL07)</name>
    <dbReference type="NCBI Taxonomy" id="446471"/>
    <lineage>
        <taxon>Bacteria</taxon>
        <taxon>Bacillati</taxon>
        <taxon>Actinomycetota</taxon>
        <taxon>Actinomycetes</taxon>
        <taxon>Micrococcales</taxon>
        <taxon>Promicromonosporaceae</taxon>
        <taxon>Xylanimonas</taxon>
    </lineage>
</organism>
<dbReference type="STRING" id="446471.Xcel_0870"/>
<gene>
    <name evidence="2" type="ordered locus">Xcel_0870</name>
</gene>
<protein>
    <recommendedName>
        <fullName evidence="4">Regulator of chromosome condensation RCC1</fullName>
    </recommendedName>
</protein>
<proteinExistence type="predicted"/>
<accession>D1BY59</accession>
<keyword evidence="3" id="KW-1185">Reference proteome</keyword>
<feature type="region of interest" description="Disordered" evidence="1">
    <location>
        <begin position="834"/>
        <end position="896"/>
    </location>
</feature>
<evidence type="ECO:0000313" key="3">
    <source>
        <dbReference type="Proteomes" id="UP000002255"/>
    </source>
</evidence>
<dbReference type="PANTHER" id="PTHR45982">
    <property type="entry name" value="REGULATOR OF CHROMOSOME CONDENSATION"/>
    <property type="match status" value="1"/>
</dbReference>
<evidence type="ECO:0000256" key="1">
    <source>
        <dbReference type="SAM" id="MobiDB-lite"/>
    </source>
</evidence>
<dbReference type="Gene3D" id="2.130.10.30">
    <property type="entry name" value="Regulator of chromosome condensation 1/beta-lactamase-inhibitor protein II"/>
    <property type="match status" value="1"/>
</dbReference>
<reference evidence="3" key="1">
    <citation type="submission" date="2009-11" db="EMBL/GenBank/DDBJ databases">
        <title>The complete chromosome of Xylanimonas cellulosilytica DSM 15894.</title>
        <authorList>
            <consortium name="US DOE Joint Genome Institute (JGI-PGF)"/>
            <person name="Lucas S."/>
            <person name="Copeland A."/>
            <person name="Lapidus A."/>
            <person name="Glavina del Rio T."/>
            <person name="Dalin E."/>
            <person name="Tice H."/>
            <person name="Bruce D."/>
            <person name="Goodwin L."/>
            <person name="Pitluck S."/>
            <person name="Kyrpides N."/>
            <person name="Mavromatis K."/>
            <person name="Ivanova N."/>
            <person name="Mikhailova N."/>
            <person name="Foster B."/>
            <person name="Clum A."/>
            <person name="Brettin T."/>
            <person name="Detter J.C."/>
            <person name="Han C."/>
            <person name="Larimer F."/>
            <person name="Land M."/>
            <person name="Hauser L."/>
            <person name="Markowitz V."/>
            <person name="Cheng J.F."/>
            <person name="Hugenholtz P."/>
            <person name="Woyke T."/>
            <person name="Wu D."/>
            <person name="Gehrich-Schroeter G."/>
            <person name="Schneider S."/>
            <person name="Pukall S.R."/>
            <person name="Klenk H.P."/>
            <person name="Eisen J.A."/>
        </authorList>
    </citation>
    <scope>NUCLEOTIDE SEQUENCE [LARGE SCALE GENOMIC DNA]</scope>
    <source>
        <strain evidence="3">DSM 15894 / CECT 5975 / LMG 20990 / XIL07</strain>
    </source>
</reference>
<sequence>MAWDGSGTYALWNDSTSAGTTGRIASAQVTIDALGAATYAVEGAAFDPAADALRPGQTLTVSIPVDVTVTGTTMTPEITVSDWSLPPGLDGTVHVTAVPVSFPSGRSQQVVTATLAIRAASHIAGDQVVDLSPAEVVLTTGTSWHDRAAVAIEPVSVAGTTPLTIDAVADVIVGASVTISGSGHHSPAAAAPVTVTITDAHGTVVWTSPPVTVSDTGAWSVTVPPNVLTTPGRHRATAVQTIDARPIEAATDFDVTSYVLGAPGVHAGGAGATTLEIRDGAISIGGAREGGVAGTGAASVAADSPPTRVTLPGGVAPVKVVVSTDNNGTDLGTTFVLALGSDGVAYQWGTSYLGRIAASTPTALRTYRTGGTANTDHAMPPIVDVIAADDGAYALGADGTLYSWGLDTYNTLPQPTVPTTAEERIPHASTIVSTVTNAAGTPRSTAACGTATSAGVTPHADAREVRWHSVWPARLSQFAVTQEGLIYGWGWDYYDAIPAAQPQAMQRCPRLVEGANKTLFTEYPDIYRDGAGRPYDGTNYAAVVANTIANPPTVCAGVASSTLGYDTGTCPVRQLGARTRSFAMVLQNGRTFTWVGTGDRWGWATLGRDVPGVGPAAGGRVPGLLTTDGSSDTSKVLLLDHFVAGATSIQAMGKAGTAFAGTVYGWGSNNHCQAVGAPPDGSGGIDTSGARTCRTPGGNGVAVGLKAPGSIWYPTPVSGVAPGSAAAVTATSACAVSVTTSRGEHYAFGGSTLRGYEYMYCTESPGARDHGYQINRPDAGLLGPLLNLPAQAQPWIAGGSTDLVVTASATGTVLFVPGTGWVPAGQAASPALAPAPALAPLPAPTEPTPDPTPHPAHDPAPDPELERTPEPTSTASPPTAEDPATEHEAAPVGAEQ</sequence>
<dbReference type="InterPro" id="IPR009091">
    <property type="entry name" value="RCC1/BLIP-II"/>
</dbReference>
<dbReference type="HOGENOM" id="CLU_322863_0_0_11"/>
<evidence type="ECO:0008006" key="4">
    <source>
        <dbReference type="Google" id="ProtNLM"/>
    </source>
</evidence>
<dbReference type="InterPro" id="IPR051553">
    <property type="entry name" value="Ran_GTPase-activating"/>
</dbReference>
<dbReference type="EMBL" id="CP001821">
    <property type="protein sequence ID" value="ACZ29902.1"/>
    <property type="molecule type" value="Genomic_DNA"/>
</dbReference>
<reference evidence="2 3" key="2">
    <citation type="journal article" date="2010" name="Stand. Genomic Sci.">
        <title>Complete genome sequence of Xylanimonas cellulosilytica type strain (XIL07).</title>
        <authorList>
            <person name="Foster B."/>
            <person name="Pukall R."/>
            <person name="Abt B."/>
            <person name="Nolan M."/>
            <person name="Glavina Del Rio T."/>
            <person name="Chen F."/>
            <person name="Lucas S."/>
            <person name="Tice H."/>
            <person name="Pitluck S."/>
            <person name="Cheng J.-F."/>
            <person name="Chertkov O."/>
            <person name="Brettin T."/>
            <person name="Han C."/>
            <person name="Detter J.C."/>
            <person name="Bruce D."/>
            <person name="Goodwin L."/>
            <person name="Ivanova N."/>
            <person name="Mavromatis K."/>
            <person name="Pati A."/>
            <person name="Mikhailova N."/>
            <person name="Chen A."/>
            <person name="Palaniappan K."/>
            <person name="Land M."/>
            <person name="Hauser L."/>
            <person name="Chang Y.-J."/>
            <person name="Jeffries C.D."/>
            <person name="Chain P."/>
            <person name="Rohde M."/>
            <person name="Goeker M."/>
            <person name="Bristow J."/>
            <person name="Eisen J.A."/>
            <person name="Markowitz V."/>
            <person name="Hugenholtz P."/>
            <person name="Kyrpides N.C."/>
            <person name="Klenk H.-P."/>
            <person name="Lapidus A."/>
        </authorList>
    </citation>
    <scope>NUCLEOTIDE SEQUENCE [LARGE SCALE GENOMIC DNA]</scope>
    <source>
        <strain evidence="3">DSM 15894 / CECT 5975 / LMG 20990 / XIL07</strain>
    </source>
</reference>
<dbReference type="PANTHER" id="PTHR45982:SF1">
    <property type="entry name" value="REGULATOR OF CHROMOSOME CONDENSATION"/>
    <property type="match status" value="1"/>
</dbReference>
<feature type="compositionally biased region" description="Low complexity" evidence="1">
    <location>
        <begin position="870"/>
        <end position="882"/>
    </location>
</feature>
<feature type="compositionally biased region" description="Basic and acidic residues" evidence="1">
    <location>
        <begin position="855"/>
        <end position="869"/>
    </location>
</feature>
<dbReference type="eggNOG" id="COG5184">
    <property type="taxonomic scope" value="Bacteria"/>
</dbReference>
<evidence type="ECO:0000313" key="2">
    <source>
        <dbReference type="EMBL" id="ACZ29902.1"/>
    </source>
</evidence>
<dbReference type="SUPFAM" id="SSF50985">
    <property type="entry name" value="RCC1/BLIP-II"/>
    <property type="match status" value="2"/>
</dbReference>
<dbReference type="AlphaFoldDB" id="D1BY59"/>
<name>D1BY59_XYLCX</name>